<dbReference type="AlphaFoldDB" id="X1CMM7"/>
<reference evidence="2" key="1">
    <citation type="journal article" date="2014" name="Front. Microbiol.">
        <title>High frequency of phylogenetically diverse reductive dehalogenase-homologous genes in deep subseafloor sedimentary metagenomes.</title>
        <authorList>
            <person name="Kawai M."/>
            <person name="Futagami T."/>
            <person name="Toyoda A."/>
            <person name="Takaki Y."/>
            <person name="Nishi S."/>
            <person name="Hori S."/>
            <person name="Arai W."/>
            <person name="Tsubouchi T."/>
            <person name="Morono Y."/>
            <person name="Uchiyama I."/>
            <person name="Ito T."/>
            <person name="Fujiyama A."/>
            <person name="Inagaki F."/>
            <person name="Takami H."/>
        </authorList>
    </citation>
    <scope>NUCLEOTIDE SEQUENCE</scope>
    <source>
        <strain evidence="2">Expedition CK06-06</strain>
    </source>
</reference>
<accession>X1CMM7</accession>
<sequence length="267" mass="30776">PLGYKLFNFLDINRAVYHLYKPQYFNNELSAFLTTLQAKKKFFLTVHFCAPHWPYSTPAPYPYLFYDESNNPFREYDGALRMADTQLGKFLKALKKKGLYKNSIIVILSDHGETLYGHGTNLRDSAQNRIIVALKPNNVNKHREIQELTRTIDITPTVLDLLGEDLNIFNFDGMSLNTLINNDSSDHKSLNNSIILETGFSIDVPGGVSLAFQEMLNEGFFFYKFNKQGIITVKPDLHKKLINRKQRAIQNLEWKLIVEPLVRKDVT</sequence>
<dbReference type="PANTHER" id="PTHR43751">
    <property type="entry name" value="SULFATASE"/>
    <property type="match status" value="1"/>
</dbReference>
<dbReference type="Gene3D" id="3.40.720.10">
    <property type="entry name" value="Alkaline Phosphatase, subunit A"/>
    <property type="match status" value="1"/>
</dbReference>
<dbReference type="PANTHER" id="PTHR43751:SF3">
    <property type="entry name" value="SULFATASE N-TERMINAL DOMAIN-CONTAINING PROTEIN"/>
    <property type="match status" value="1"/>
</dbReference>
<feature type="non-terminal residue" evidence="2">
    <location>
        <position position="267"/>
    </location>
</feature>
<feature type="non-terminal residue" evidence="2">
    <location>
        <position position="1"/>
    </location>
</feature>
<dbReference type="InterPro" id="IPR017850">
    <property type="entry name" value="Alkaline_phosphatase_core_sf"/>
</dbReference>
<comment type="caution">
    <text evidence="2">The sequence shown here is derived from an EMBL/GenBank/DDBJ whole genome shotgun (WGS) entry which is preliminary data.</text>
</comment>
<name>X1CMM7_9ZZZZ</name>
<organism evidence="2">
    <name type="scientific">marine sediment metagenome</name>
    <dbReference type="NCBI Taxonomy" id="412755"/>
    <lineage>
        <taxon>unclassified sequences</taxon>
        <taxon>metagenomes</taxon>
        <taxon>ecological metagenomes</taxon>
    </lineage>
</organism>
<dbReference type="InterPro" id="IPR052701">
    <property type="entry name" value="GAG_Ulvan_Degrading_Sulfatases"/>
</dbReference>
<evidence type="ECO:0000259" key="1">
    <source>
        <dbReference type="Pfam" id="PF00884"/>
    </source>
</evidence>
<gene>
    <name evidence="2" type="ORF">S01H4_51940</name>
</gene>
<proteinExistence type="predicted"/>
<dbReference type="Pfam" id="PF00884">
    <property type="entry name" value="Sulfatase"/>
    <property type="match status" value="1"/>
</dbReference>
<protein>
    <recommendedName>
        <fullName evidence="1">Sulfatase N-terminal domain-containing protein</fullName>
    </recommendedName>
</protein>
<evidence type="ECO:0000313" key="2">
    <source>
        <dbReference type="EMBL" id="GAH09007.1"/>
    </source>
</evidence>
<dbReference type="EMBL" id="BART01029630">
    <property type="protein sequence ID" value="GAH09007.1"/>
    <property type="molecule type" value="Genomic_DNA"/>
</dbReference>
<feature type="domain" description="Sulfatase N-terminal" evidence="1">
    <location>
        <begin position="27"/>
        <end position="163"/>
    </location>
</feature>
<dbReference type="SUPFAM" id="SSF53649">
    <property type="entry name" value="Alkaline phosphatase-like"/>
    <property type="match status" value="1"/>
</dbReference>
<dbReference type="InterPro" id="IPR000917">
    <property type="entry name" value="Sulfatase_N"/>
</dbReference>